<sequence>MKYDKISRRHFLVGSGAFTLSLPYLVSLMPSAHAQTLPNSKFLVFLNTPHGGLNEEYWAPRVFPTGVRKQFNAGSLYGQIQYARLQEIADTNGLTSLWQSFINPYLGKMNILEGFDIPFYIGHHRGLLGTYHNSDQLTASDIDATKWDSLDYFLSKSTSFDSSGAHPLTVLPTGEQQSYFYNSTGMVRCPTAPNTAHALFASLFGNQSQTNQTDPALLKKKSIIDRVLGSYNNVVGGAYGPGKRISYNDRQMLDEHLTGLRELEVKISNQMAPQSNSCSQITRNPNNVSIQMTYASYNIPNEQVKWDIISDIIVNAVRCGSSRLFSVPLEPCNTFAVNDFHEEIAHQHRTASVQDKVLSNYRNSARDIFTTIVKKLDSAQGLQGGSVLDQGLVVWSHESCSYTHESFNMPVVTAGSAGGYFKTGYHVDFRNPAKPMYGQWGDSLGNAGIHYNRWLANLAMSMGASPSSFEKNNQKGYGPFGAKYKIGSNGSHREQLGDLSSPLPFIVV</sequence>
<dbReference type="Proteomes" id="UP001324634">
    <property type="component" value="Chromosome"/>
</dbReference>
<dbReference type="InterPro" id="IPR006311">
    <property type="entry name" value="TAT_signal"/>
</dbReference>
<dbReference type="InterPro" id="IPR011447">
    <property type="entry name" value="DUF1552"/>
</dbReference>
<organism evidence="1 2">
    <name type="scientific">Peredibacter starrii</name>
    <dbReference type="NCBI Taxonomy" id="28202"/>
    <lineage>
        <taxon>Bacteria</taxon>
        <taxon>Pseudomonadati</taxon>
        <taxon>Bdellovibrionota</taxon>
        <taxon>Bacteriovoracia</taxon>
        <taxon>Bacteriovoracales</taxon>
        <taxon>Bacteriovoracaceae</taxon>
        <taxon>Peredibacter</taxon>
    </lineage>
</organism>
<reference evidence="1 2" key="1">
    <citation type="submission" date="2023-11" db="EMBL/GenBank/DDBJ databases">
        <title>Peredibacter starrii A3.12.</title>
        <authorList>
            <person name="Mitchell R.J."/>
        </authorList>
    </citation>
    <scope>NUCLEOTIDE SEQUENCE [LARGE SCALE GENOMIC DNA]</scope>
    <source>
        <strain evidence="1 2">A3.12</strain>
    </source>
</reference>
<dbReference type="RefSeq" id="WP_321393487.1">
    <property type="nucleotide sequence ID" value="NZ_CP139487.1"/>
</dbReference>
<evidence type="ECO:0000313" key="1">
    <source>
        <dbReference type="EMBL" id="WPU64528.1"/>
    </source>
</evidence>
<dbReference type="EMBL" id="CP139487">
    <property type="protein sequence ID" value="WPU64528.1"/>
    <property type="molecule type" value="Genomic_DNA"/>
</dbReference>
<name>A0AAX4HML1_9BACT</name>
<gene>
    <name evidence="1" type="ORF">SOO65_17690</name>
</gene>
<protein>
    <submittedName>
        <fullName evidence="1">DUF1552 domain-containing protein</fullName>
    </submittedName>
</protein>
<accession>A0AAX4HML1</accession>
<keyword evidence="2" id="KW-1185">Reference proteome</keyword>
<dbReference type="KEGG" id="psti:SOO65_17690"/>
<proteinExistence type="predicted"/>
<dbReference type="AlphaFoldDB" id="A0AAX4HML1"/>
<dbReference type="Pfam" id="PF07586">
    <property type="entry name" value="HXXSHH"/>
    <property type="match status" value="1"/>
</dbReference>
<dbReference type="PROSITE" id="PS51318">
    <property type="entry name" value="TAT"/>
    <property type="match status" value="1"/>
</dbReference>
<evidence type="ECO:0000313" key="2">
    <source>
        <dbReference type="Proteomes" id="UP001324634"/>
    </source>
</evidence>